<dbReference type="SMART" id="SM00631">
    <property type="entry name" value="Zn_pept"/>
    <property type="match status" value="1"/>
</dbReference>
<keyword evidence="6" id="KW-0479">Metal-binding</keyword>
<accession>A0A085LX44</accession>
<name>A0A085LX44_9BILA</name>
<feature type="signal peptide" evidence="15">
    <location>
        <begin position="1"/>
        <end position="23"/>
    </location>
</feature>
<dbReference type="SUPFAM" id="SSF53187">
    <property type="entry name" value="Zn-dependent exopeptidases"/>
    <property type="match status" value="1"/>
</dbReference>
<evidence type="ECO:0000256" key="6">
    <source>
        <dbReference type="ARBA" id="ARBA00022723"/>
    </source>
</evidence>
<keyword evidence="10" id="KW-0843">Virulence</keyword>
<dbReference type="PROSITE" id="PS00132">
    <property type="entry name" value="CARBOXYPEPT_ZN_1"/>
    <property type="match status" value="1"/>
</dbReference>
<dbReference type="GO" id="GO:0004181">
    <property type="term" value="F:metallocarboxypeptidase activity"/>
    <property type="evidence" value="ECO:0007669"/>
    <property type="project" value="InterPro"/>
</dbReference>
<evidence type="ECO:0000256" key="14">
    <source>
        <dbReference type="PROSITE-ProRule" id="PRU01379"/>
    </source>
</evidence>
<keyword evidence="5" id="KW-0645">Protease</keyword>
<keyword evidence="13" id="KW-1015">Disulfide bond</keyword>
<dbReference type="InterPro" id="IPR057246">
    <property type="entry name" value="CARBOXYPEPT_ZN_1"/>
</dbReference>
<dbReference type="Pfam" id="PF02244">
    <property type="entry name" value="Propep_M14"/>
    <property type="match status" value="1"/>
</dbReference>
<comment type="cofactor">
    <cofactor evidence="1">
        <name>Zn(2+)</name>
        <dbReference type="ChEBI" id="CHEBI:29105"/>
    </cofactor>
</comment>
<evidence type="ECO:0000256" key="10">
    <source>
        <dbReference type="ARBA" id="ARBA00023026"/>
    </source>
</evidence>
<dbReference type="Gene3D" id="3.40.630.10">
    <property type="entry name" value="Zn peptidases"/>
    <property type="match status" value="1"/>
</dbReference>
<keyword evidence="12" id="KW-0865">Zymogen</keyword>
<keyword evidence="9" id="KW-0862">Zinc</keyword>
<dbReference type="AlphaFoldDB" id="A0A085LX44"/>
<evidence type="ECO:0000256" key="2">
    <source>
        <dbReference type="ARBA" id="ARBA00003091"/>
    </source>
</evidence>
<keyword evidence="11" id="KW-0482">Metalloprotease</keyword>
<keyword evidence="4" id="KW-0121">Carboxypeptidase</keyword>
<dbReference type="PANTHER" id="PTHR11705:SF143">
    <property type="entry name" value="SLL0236 PROTEIN"/>
    <property type="match status" value="1"/>
</dbReference>
<evidence type="ECO:0000256" key="4">
    <source>
        <dbReference type="ARBA" id="ARBA00022645"/>
    </source>
</evidence>
<evidence type="ECO:0000256" key="13">
    <source>
        <dbReference type="ARBA" id="ARBA00023157"/>
    </source>
</evidence>
<dbReference type="GO" id="GO:0005615">
    <property type="term" value="C:extracellular space"/>
    <property type="evidence" value="ECO:0007669"/>
    <property type="project" value="TreeGrafter"/>
</dbReference>
<dbReference type="GO" id="GO:0006508">
    <property type="term" value="P:proteolysis"/>
    <property type="evidence" value="ECO:0007669"/>
    <property type="project" value="UniProtKB-KW"/>
</dbReference>
<dbReference type="EMBL" id="KL363268">
    <property type="protein sequence ID" value="KFD49540.1"/>
    <property type="molecule type" value="Genomic_DNA"/>
</dbReference>
<evidence type="ECO:0000256" key="1">
    <source>
        <dbReference type="ARBA" id="ARBA00001947"/>
    </source>
</evidence>
<dbReference type="GO" id="GO:0008270">
    <property type="term" value="F:zinc ion binding"/>
    <property type="evidence" value="ECO:0007669"/>
    <property type="project" value="InterPro"/>
</dbReference>
<feature type="domain" description="Peptidase M14" evidence="16">
    <location>
        <begin position="128"/>
        <end position="422"/>
    </location>
</feature>
<organism evidence="17 18">
    <name type="scientific">Trichuris suis</name>
    <name type="common">pig whipworm</name>
    <dbReference type="NCBI Taxonomy" id="68888"/>
    <lineage>
        <taxon>Eukaryota</taxon>
        <taxon>Metazoa</taxon>
        <taxon>Ecdysozoa</taxon>
        <taxon>Nematoda</taxon>
        <taxon>Enoplea</taxon>
        <taxon>Dorylaimia</taxon>
        <taxon>Trichinellida</taxon>
        <taxon>Trichuridae</taxon>
        <taxon>Trichuris</taxon>
    </lineage>
</organism>
<protein>
    <recommendedName>
        <fullName evidence="16">Peptidase M14 domain-containing protein</fullName>
    </recommendedName>
</protein>
<dbReference type="PRINTS" id="PR00765">
    <property type="entry name" value="CRBOXYPTASEA"/>
</dbReference>
<dbReference type="InterPro" id="IPR000834">
    <property type="entry name" value="Peptidase_M14"/>
</dbReference>
<dbReference type="Pfam" id="PF00246">
    <property type="entry name" value="Peptidase_M14"/>
    <property type="match status" value="1"/>
</dbReference>
<feature type="non-terminal residue" evidence="17">
    <location>
        <position position="435"/>
    </location>
</feature>
<keyword evidence="7 15" id="KW-0732">Signal</keyword>
<evidence type="ECO:0000256" key="9">
    <source>
        <dbReference type="ARBA" id="ARBA00022833"/>
    </source>
</evidence>
<evidence type="ECO:0000256" key="7">
    <source>
        <dbReference type="ARBA" id="ARBA00022729"/>
    </source>
</evidence>
<dbReference type="FunFam" id="3.40.630.10:FF:000084">
    <property type="entry name" value="Carboxypeptidase B2"/>
    <property type="match status" value="1"/>
</dbReference>
<keyword evidence="18" id="KW-1185">Reference proteome</keyword>
<gene>
    <name evidence="17" type="ORF">M513_09565</name>
</gene>
<feature type="chain" id="PRO_5001794912" description="Peptidase M14 domain-containing protein" evidence="15">
    <location>
        <begin position="24"/>
        <end position="435"/>
    </location>
</feature>
<evidence type="ECO:0000256" key="15">
    <source>
        <dbReference type="SAM" id="SignalP"/>
    </source>
</evidence>
<dbReference type="PANTHER" id="PTHR11705">
    <property type="entry name" value="PROTEASE FAMILY M14 CARBOXYPEPTIDASE A,B"/>
    <property type="match status" value="1"/>
</dbReference>
<comment type="function">
    <text evidence="2">Extracellular metalloprotease that contributes to pathogenicity.</text>
</comment>
<reference evidence="17 18" key="1">
    <citation type="journal article" date="2014" name="Nat. Genet.">
        <title>Genome and transcriptome of the porcine whipworm Trichuris suis.</title>
        <authorList>
            <person name="Jex A.R."/>
            <person name="Nejsum P."/>
            <person name="Schwarz E.M."/>
            <person name="Hu L."/>
            <person name="Young N.D."/>
            <person name="Hall R.S."/>
            <person name="Korhonen P.K."/>
            <person name="Liao S."/>
            <person name="Thamsborg S."/>
            <person name="Xia J."/>
            <person name="Xu P."/>
            <person name="Wang S."/>
            <person name="Scheerlinck J.P."/>
            <person name="Hofmann A."/>
            <person name="Sternberg P.W."/>
            <person name="Wang J."/>
            <person name="Gasser R.B."/>
        </authorList>
    </citation>
    <scope>NUCLEOTIDE SEQUENCE [LARGE SCALE GENOMIC DNA]</scope>
    <source>
        <strain evidence="17">DCEP-RM93M</strain>
    </source>
</reference>
<sequence>KSQALFCFTLWLYSLHTLSHSDAETKRQQLFHVHPVSMRQVEILNKLRRNATIEADFLRPSVKIGSSVPILVAKKSSPLLLQILKSSSIEFADKTDELVRFLAHHQTMAKNYKWNDAQNGYDFFSFETYHPLKEIHGFLKAIQRKFPSITEVVKIGASYEGREMLAIRIGKLKTNKIIWVDAGTHAREWIGPATAVYLINRLTENYGKNPTVTELVNKFNFYILPVLNPDGYEYSWTTNRLWRKSRAKNDCTFDTCCYGVDLNKNFPFAFEANLNPCRSDYSGPYYFSEPETKAMHEFFREIYGQVLLYLTLHSYGQYLEMPYGMEPTEPPHLPKLMAVGRSFIQGASFYKKHYYLISTYKHDPIAGQAIDWAMFTRDIPFAFSLLQRPYEDDEWGFELPKDQILPASVEAFHGLVAMVNKAEQYANSTDFAKRK</sequence>
<feature type="non-terminal residue" evidence="17">
    <location>
        <position position="1"/>
    </location>
</feature>
<evidence type="ECO:0000256" key="3">
    <source>
        <dbReference type="ARBA" id="ARBA00005988"/>
    </source>
</evidence>
<evidence type="ECO:0000256" key="11">
    <source>
        <dbReference type="ARBA" id="ARBA00023049"/>
    </source>
</evidence>
<dbReference type="SUPFAM" id="SSF54897">
    <property type="entry name" value="Protease propeptides/inhibitors"/>
    <property type="match status" value="1"/>
</dbReference>
<evidence type="ECO:0000256" key="12">
    <source>
        <dbReference type="ARBA" id="ARBA00023145"/>
    </source>
</evidence>
<evidence type="ECO:0000256" key="8">
    <source>
        <dbReference type="ARBA" id="ARBA00022801"/>
    </source>
</evidence>
<dbReference type="Proteomes" id="UP000030764">
    <property type="component" value="Unassembled WGS sequence"/>
</dbReference>
<dbReference type="InterPro" id="IPR003146">
    <property type="entry name" value="M14A_act_pep"/>
</dbReference>
<proteinExistence type="inferred from homology"/>
<evidence type="ECO:0000313" key="17">
    <source>
        <dbReference type="EMBL" id="KFD49540.1"/>
    </source>
</evidence>
<evidence type="ECO:0000256" key="5">
    <source>
        <dbReference type="ARBA" id="ARBA00022670"/>
    </source>
</evidence>
<evidence type="ECO:0000259" key="16">
    <source>
        <dbReference type="PROSITE" id="PS52035"/>
    </source>
</evidence>
<keyword evidence="8" id="KW-0378">Hydrolase</keyword>
<evidence type="ECO:0000313" key="18">
    <source>
        <dbReference type="Proteomes" id="UP000030764"/>
    </source>
</evidence>
<dbReference type="Gene3D" id="3.30.70.340">
    <property type="entry name" value="Metallocarboxypeptidase-like"/>
    <property type="match status" value="1"/>
</dbReference>
<dbReference type="InterPro" id="IPR036990">
    <property type="entry name" value="M14A-like_propep"/>
</dbReference>
<comment type="caution">
    <text evidence="14">Lacks conserved residue(s) required for the propagation of feature annotation.</text>
</comment>
<comment type="similarity">
    <text evidence="3 14">Belongs to the peptidase M14 family.</text>
</comment>
<dbReference type="PROSITE" id="PS52035">
    <property type="entry name" value="PEPTIDASE_M14"/>
    <property type="match status" value="1"/>
</dbReference>